<accession>A0A396RPY1</accession>
<feature type="domain" description="Pilus formation protein N-terminal" evidence="6">
    <location>
        <begin position="42"/>
        <end position="111"/>
    </location>
</feature>
<dbReference type="GO" id="GO:0009306">
    <property type="term" value="P:protein secretion"/>
    <property type="evidence" value="ECO:0007669"/>
    <property type="project" value="InterPro"/>
</dbReference>
<evidence type="ECO:0000259" key="5">
    <source>
        <dbReference type="Pfam" id="PF04972"/>
    </source>
</evidence>
<evidence type="ECO:0000259" key="6">
    <source>
        <dbReference type="Pfam" id="PF13629"/>
    </source>
</evidence>
<comment type="similarity">
    <text evidence="1">Belongs to the bacterial secretin family.</text>
</comment>
<dbReference type="AlphaFoldDB" id="A0A396RPY1"/>
<dbReference type="InterPro" id="IPR007055">
    <property type="entry name" value="BON_dom"/>
</dbReference>
<name>A0A396RPY1_9SPHN</name>
<dbReference type="InterPro" id="IPR001775">
    <property type="entry name" value="GspD/PilQ"/>
</dbReference>
<proteinExistence type="inferred from homology"/>
<comment type="caution">
    <text evidence="7">The sequence shown here is derived from an EMBL/GenBank/DDBJ whole genome shotgun (WGS) entry which is preliminary data.</text>
</comment>
<dbReference type="Proteomes" id="UP000266693">
    <property type="component" value="Unassembled WGS sequence"/>
</dbReference>
<feature type="chain" id="PRO_5017243958" evidence="3">
    <location>
        <begin position="35"/>
        <end position="547"/>
    </location>
</feature>
<dbReference type="InterPro" id="IPR050810">
    <property type="entry name" value="Bact_Secretion_Sys_Channel"/>
</dbReference>
<evidence type="ECO:0000256" key="3">
    <source>
        <dbReference type="SAM" id="SignalP"/>
    </source>
</evidence>
<feature type="region of interest" description="Disordered" evidence="2">
    <location>
        <begin position="482"/>
        <end position="547"/>
    </location>
</feature>
<evidence type="ECO:0000259" key="4">
    <source>
        <dbReference type="Pfam" id="PF00263"/>
    </source>
</evidence>
<dbReference type="PRINTS" id="PR00811">
    <property type="entry name" value="BCTERIALGSPD"/>
</dbReference>
<dbReference type="Pfam" id="PF04972">
    <property type="entry name" value="BON"/>
    <property type="match status" value="1"/>
</dbReference>
<evidence type="ECO:0000256" key="1">
    <source>
        <dbReference type="RuleBase" id="RU004003"/>
    </source>
</evidence>
<feature type="compositionally biased region" description="Pro residues" evidence="2">
    <location>
        <begin position="513"/>
        <end position="532"/>
    </location>
</feature>
<dbReference type="PANTHER" id="PTHR30332">
    <property type="entry name" value="PROBABLE GENERAL SECRETION PATHWAY PROTEIN D"/>
    <property type="match status" value="1"/>
</dbReference>
<gene>
    <name evidence="7" type="ORF">D1610_10205</name>
</gene>
<dbReference type="Pfam" id="PF13629">
    <property type="entry name" value="T2SS-T3SS_pil_N"/>
    <property type="match status" value="1"/>
</dbReference>
<keyword evidence="3" id="KW-0732">Signal</keyword>
<dbReference type="InterPro" id="IPR032789">
    <property type="entry name" value="T2SS-T3SS_pil_N"/>
</dbReference>
<sequence length="547" mass="56316">MRTNKLVARTSLGTALAAALAVGLAATASAPAAAQVVARTPNETIQISVGQGRMVKLDAPMSDLFVASDEIADVQVRSPTQLFIFGKKAGETTVYATSKSGKVVYSTTIRVGANFGSLDAMLDMAMPEADITASTMNGVVLLTGTVLSPSDSAEAERLAKAFVGEETTVISRLKTATPLQVNLQVKIAEVSRDFAKNIGNNLITRDTGGFKIGVSGREFGSIGNVDTSDLPQLDASSRFGLPAGSITLPFDPRIGDFVYPNSGTAFDFSDIRSSARTSLGFAGRFLGLDIADVLDLGERDGQVTTLASPNLTALSGETASFLAGGEIPIPISQGLGAVTVEYKQYGVSLAFTPTVLADGRISMRVRPEVSQLSAAGSVTLGGVTIPGLTTRRAETTLEMGSGQSMMIGGLLSNSVDNSIDKTPGLGDVPILGSLFRSNAFRRSETELVIVITPYLVKPVNAGDIKLPTDGFKAPTDLERVLLGQTGGGKSGEERPKPTTAPSAGPVIGSAPLPAGPTLPAPPVQAKAPPPATGPKTASSSATPGFSF</sequence>
<feature type="compositionally biased region" description="Low complexity" evidence="2">
    <location>
        <begin position="533"/>
        <end position="547"/>
    </location>
</feature>
<evidence type="ECO:0000313" key="7">
    <source>
        <dbReference type="EMBL" id="RHW17342.1"/>
    </source>
</evidence>
<evidence type="ECO:0000313" key="8">
    <source>
        <dbReference type="Proteomes" id="UP000266693"/>
    </source>
</evidence>
<dbReference type="OrthoDB" id="9775455at2"/>
<organism evidence="7 8">
    <name type="scientific">Sphingomonas gilva</name>
    <dbReference type="NCBI Taxonomy" id="2305907"/>
    <lineage>
        <taxon>Bacteria</taxon>
        <taxon>Pseudomonadati</taxon>
        <taxon>Pseudomonadota</taxon>
        <taxon>Alphaproteobacteria</taxon>
        <taxon>Sphingomonadales</taxon>
        <taxon>Sphingomonadaceae</taxon>
        <taxon>Sphingomonas</taxon>
    </lineage>
</organism>
<reference evidence="7 8" key="1">
    <citation type="submission" date="2018-08" db="EMBL/GenBank/DDBJ databases">
        <title>The multiple taxonomic identification of Sphingomonas gilva.</title>
        <authorList>
            <person name="Zhu D."/>
            <person name="Zheng S."/>
        </authorList>
    </citation>
    <scope>NUCLEOTIDE SEQUENCE [LARGE SCALE GENOMIC DNA]</scope>
    <source>
        <strain evidence="7 8">ZDH117</strain>
    </source>
</reference>
<dbReference type="PANTHER" id="PTHR30332:SF17">
    <property type="entry name" value="TYPE IV PILIATION SYSTEM PROTEIN DR_0774-RELATED"/>
    <property type="match status" value="1"/>
</dbReference>
<feature type="domain" description="Type II/III secretion system secretin-like" evidence="4">
    <location>
        <begin position="298"/>
        <end position="457"/>
    </location>
</feature>
<dbReference type="GO" id="GO:0015627">
    <property type="term" value="C:type II protein secretion system complex"/>
    <property type="evidence" value="ECO:0007669"/>
    <property type="project" value="TreeGrafter"/>
</dbReference>
<feature type="signal peptide" evidence="3">
    <location>
        <begin position="1"/>
        <end position="34"/>
    </location>
</feature>
<feature type="domain" description="BON" evidence="5">
    <location>
        <begin position="126"/>
        <end position="174"/>
    </location>
</feature>
<dbReference type="EMBL" id="QWLV01000004">
    <property type="protein sequence ID" value="RHW17342.1"/>
    <property type="molecule type" value="Genomic_DNA"/>
</dbReference>
<dbReference type="Pfam" id="PF00263">
    <property type="entry name" value="Secretin"/>
    <property type="match status" value="1"/>
</dbReference>
<protein>
    <submittedName>
        <fullName evidence="7">BON domain-containing protein</fullName>
    </submittedName>
</protein>
<evidence type="ECO:0000256" key="2">
    <source>
        <dbReference type="SAM" id="MobiDB-lite"/>
    </source>
</evidence>
<dbReference type="InterPro" id="IPR004846">
    <property type="entry name" value="T2SS/T3SS_dom"/>
</dbReference>
<dbReference type="RefSeq" id="WP_118864090.1">
    <property type="nucleotide sequence ID" value="NZ_QWLV01000004.1"/>
</dbReference>
<keyword evidence="8" id="KW-1185">Reference proteome</keyword>